<dbReference type="EMBL" id="GGEC01058949">
    <property type="protein sequence ID" value="MBX39433.1"/>
    <property type="molecule type" value="Transcribed_RNA"/>
</dbReference>
<name>A0A2P2NAE2_RHIMU</name>
<organism evidence="1">
    <name type="scientific">Rhizophora mucronata</name>
    <name type="common">Asiatic mangrove</name>
    <dbReference type="NCBI Taxonomy" id="61149"/>
    <lineage>
        <taxon>Eukaryota</taxon>
        <taxon>Viridiplantae</taxon>
        <taxon>Streptophyta</taxon>
        <taxon>Embryophyta</taxon>
        <taxon>Tracheophyta</taxon>
        <taxon>Spermatophyta</taxon>
        <taxon>Magnoliopsida</taxon>
        <taxon>eudicotyledons</taxon>
        <taxon>Gunneridae</taxon>
        <taxon>Pentapetalae</taxon>
        <taxon>rosids</taxon>
        <taxon>fabids</taxon>
        <taxon>Malpighiales</taxon>
        <taxon>Rhizophoraceae</taxon>
        <taxon>Rhizophora</taxon>
    </lineage>
</organism>
<dbReference type="AlphaFoldDB" id="A0A2P2NAE2"/>
<accession>A0A2P2NAE2</accession>
<proteinExistence type="predicted"/>
<reference evidence="1" key="1">
    <citation type="submission" date="2018-02" db="EMBL/GenBank/DDBJ databases">
        <title>Rhizophora mucronata_Transcriptome.</title>
        <authorList>
            <person name="Meera S.P."/>
            <person name="Sreeshan A."/>
            <person name="Augustine A."/>
        </authorList>
    </citation>
    <scope>NUCLEOTIDE SEQUENCE</scope>
    <source>
        <tissue evidence="1">Leaf</tissue>
    </source>
</reference>
<evidence type="ECO:0000313" key="1">
    <source>
        <dbReference type="EMBL" id="MBX39433.1"/>
    </source>
</evidence>
<sequence>MSREPPACAPFPSRSLRTHSFFNLLPE</sequence>
<protein>
    <submittedName>
        <fullName evidence="1">Uncharacterized protein</fullName>
    </submittedName>
</protein>